<dbReference type="GO" id="GO:0017061">
    <property type="term" value="F:S-methyl-5-thioadenosine phosphorylase activity"/>
    <property type="evidence" value="ECO:0007669"/>
    <property type="project" value="UniProtKB-EC"/>
</dbReference>
<comment type="catalytic activity">
    <reaction evidence="1">
        <text>inosine + phosphate = alpha-D-ribose 1-phosphate + hypoxanthine</text>
        <dbReference type="Rhea" id="RHEA:27646"/>
        <dbReference type="ChEBI" id="CHEBI:17368"/>
        <dbReference type="ChEBI" id="CHEBI:17596"/>
        <dbReference type="ChEBI" id="CHEBI:43474"/>
        <dbReference type="ChEBI" id="CHEBI:57720"/>
        <dbReference type="EC" id="2.4.2.1"/>
    </reaction>
    <physiologicalReaction direction="left-to-right" evidence="1">
        <dbReference type="Rhea" id="RHEA:27647"/>
    </physiologicalReaction>
</comment>
<feature type="region of interest" description="Disordered" evidence="11">
    <location>
        <begin position="1"/>
        <end position="32"/>
    </location>
</feature>
<dbReference type="Pfam" id="PF02578">
    <property type="entry name" value="Cu-oxidase_4"/>
    <property type="match status" value="1"/>
</dbReference>
<proteinExistence type="inferred from homology"/>
<dbReference type="EMBL" id="BJVR01000001">
    <property type="protein sequence ID" value="GEL48965.1"/>
    <property type="molecule type" value="Genomic_DNA"/>
</dbReference>
<evidence type="ECO:0000256" key="11">
    <source>
        <dbReference type="SAM" id="MobiDB-lite"/>
    </source>
</evidence>
<evidence type="ECO:0000256" key="6">
    <source>
        <dbReference type="ARBA" id="ARBA00022833"/>
    </source>
</evidence>
<sequence>MTSGIRPSTSQPSGTKPSPLTSPLLSGTRHGFFTREGGVSTGPYASLNCSTRAGDDPANLAENRRRVAQWIGVSADNLLGVTQVHGKRVITVTEPWPFGAGEEADAMVTTRPDVALGTITADCAPVLFASADGRVVGAAHAGWRGALAGVLEATLNAMQDLGATPADIRAVVGPCIAQESYETGEDMHHAIVSADPQAARFFAPGQRPNHYQFDLAGWCVFRLERAGVGHAVALGVDTMRDEKRFFSHRRRTLAGGGPIGHQISVIAPGAQNG</sequence>
<gene>
    <name evidence="13" type="ORF">AtDm6_0531</name>
    <name evidence="12" type="ORF">ATR01nite_00400</name>
</gene>
<dbReference type="PANTHER" id="PTHR30616:SF2">
    <property type="entry name" value="PURINE NUCLEOSIDE PHOSPHORYLASE LACC1"/>
    <property type="match status" value="1"/>
</dbReference>
<accession>A0A094ZT99</accession>
<keyword evidence="3" id="KW-0808">Transferase</keyword>
<feature type="compositionally biased region" description="Polar residues" evidence="11">
    <location>
        <begin position="1"/>
        <end position="25"/>
    </location>
</feature>
<dbReference type="GO" id="GO:0005507">
    <property type="term" value="F:copper ion binding"/>
    <property type="evidence" value="ECO:0007669"/>
    <property type="project" value="TreeGrafter"/>
</dbReference>
<dbReference type="STRING" id="104102.AtDm6_0531"/>
<comment type="catalytic activity">
    <reaction evidence="8">
        <text>adenosine + phosphate = alpha-D-ribose 1-phosphate + adenine</text>
        <dbReference type="Rhea" id="RHEA:27642"/>
        <dbReference type="ChEBI" id="CHEBI:16335"/>
        <dbReference type="ChEBI" id="CHEBI:16708"/>
        <dbReference type="ChEBI" id="CHEBI:43474"/>
        <dbReference type="ChEBI" id="CHEBI:57720"/>
        <dbReference type="EC" id="2.4.2.1"/>
    </reaction>
    <physiologicalReaction direction="left-to-right" evidence="8">
        <dbReference type="Rhea" id="RHEA:27643"/>
    </physiologicalReaction>
</comment>
<evidence type="ECO:0000313" key="15">
    <source>
        <dbReference type="Proteomes" id="UP000321800"/>
    </source>
</evidence>
<comment type="caution">
    <text evidence="13">The sequence shown here is derived from an EMBL/GenBank/DDBJ whole genome shotgun (WGS) entry which is preliminary data.</text>
</comment>
<evidence type="ECO:0000313" key="14">
    <source>
        <dbReference type="Proteomes" id="UP000029448"/>
    </source>
</evidence>
<dbReference type="GeneID" id="89479231"/>
<organism evidence="13 14">
    <name type="scientific">Acetobacter tropicalis</name>
    <dbReference type="NCBI Taxonomy" id="104102"/>
    <lineage>
        <taxon>Bacteria</taxon>
        <taxon>Pseudomonadati</taxon>
        <taxon>Pseudomonadota</taxon>
        <taxon>Alphaproteobacteria</taxon>
        <taxon>Acetobacterales</taxon>
        <taxon>Acetobacteraceae</taxon>
        <taxon>Acetobacter</taxon>
    </lineage>
</organism>
<evidence type="ECO:0000256" key="4">
    <source>
        <dbReference type="ARBA" id="ARBA00022723"/>
    </source>
</evidence>
<dbReference type="AlphaFoldDB" id="A0A094ZT99"/>
<dbReference type="SUPFAM" id="SSF64438">
    <property type="entry name" value="CNF1/YfiH-like putative cysteine hydrolases"/>
    <property type="match status" value="1"/>
</dbReference>
<evidence type="ECO:0000256" key="10">
    <source>
        <dbReference type="RuleBase" id="RU361274"/>
    </source>
</evidence>
<reference evidence="12 15" key="2">
    <citation type="submission" date="2019-07" db="EMBL/GenBank/DDBJ databases">
        <title>Whole genome shotgun sequence of Acetobacter tropicalis NBRC 16470.</title>
        <authorList>
            <person name="Hosoyama A."/>
            <person name="Uohara A."/>
            <person name="Ohji S."/>
            <person name="Ichikawa N."/>
        </authorList>
    </citation>
    <scope>NUCLEOTIDE SEQUENCE [LARGE SCALE GENOMIC DNA]</scope>
    <source>
        <strain evidence="12 15">NBRC 16470</strain>
    </source>
</reference>
<evidence type="ECO:0000256" key="9">
    <source>
        <dbReference type="ARBA" id="ARBA00049893"/>
    </source>
</evidence>
<keyword evidence="6" id="KW-0862">Zinc</keyword>
<keyword evidence="4" id="KW-0479">Metal-binding</keyword>
<dbReference type="GO" id="GO:0016787">
    <property type="term" value="F:hydrolase activity"/>
    <property type="evidence" value="ECO:0007669"/>
    <property type="project" value="UniProtKB-KW"/>
</dbReference>
<evidence type="ECO:0000256" key="3">
    <source>
        <dbReference type="ARBA" id="ARBA00022679"/>
    </source>
</evidence>
<comment type="catalytic activity">
    <reaction evidence="9">
        <text>S-methyl-5'-thioadenosine + phosphate = 5-(methylsulfanyl)-alpha-D-ribose 1-phosphate + adenine</text>
        <dbReference type="Rhea" id="RHEA:11852"/>
        <dbReference type="ChEBI" id="CHEBI:16708"/>
        <dbReference type="ChEBI" id="CHEBI:17509"/>
        <dbReference type="ChEBI" id="CHEBI:43474"/>
        <dbReference type="ChEBI" id="CHEBI:58533"/>
        <dbReference type="EC" id="2.4.2.28"/>
    </reaction>
    <physiologicalReaction direction="left-to-right" evidence="9">
        <dbReference type="Rhea" id="RHEA:11853"/>
    </physiologicalReaction>
</comment>
<dbReference type="Gene3D" id="3.60.140.10">
    <property type="entry name" value="CNF1/YfiH-like putative cysteine hydrolases"/>
    <property type="match status" value="1"/>
</dbReference>
<reference evidence="13 14" key="1">
    <citation type="submission" date="2014-06" db="EMBL/GenBank/DDBJ databases">
        <title>Functional and comparative genomic analyses of the Drosophila gut microbiota identify candidate symbiosis factors.</title>
        <authorList>
            <person name="Newell P.D."/>
            <person name="Chaston J.M."/>
            <person name="Douglas A.E."/>
        </authorList>
    </citation>
    <scope>NUCLEOTIDE SEQUENCE [LARGE SCALE GENOMIC DNA]</scope>
    <source>
        <strain evidence="13 14">DmCS_006</strain>
    </source>
</reference>
<evidence type="ECO:0000256" key="7">
    <source>
        <dbReference type="ARBA" id="ARBA00047989"/>
    </source>
</evidence>
<keyword evidence="5" id="KW-0378">Hydrolase</keyword>
<protein>
    <recommendedName>
        <fullName evidence="10">Purine nucleoside phosphorylase</fullName>
    </recommendedName>
</protein>
<evidence type="ECO:0000256" key="5">
    <source>
        <dbReference type="ARBA" id="ARBA00022801"/>
    </source>
</evidence>
<keyword evidence="14" id="KW-1185">Reference proteome</keyword>
<evidence type="ECO:0000256" key="8">
    <source>
        <dbReference type="ARBA" id="ARBA00048968"/>
    </source>
</evidence>
<dbReference type="CDD" id="cd16833">
    <property type="entry name" value="YfiH"/>
    <property type="match status" value="1"/>
</dbReference>
<evidence type="ECO:0000256" key="1">
    <source>
        <dbReference type="ARBA" id="ARBA00000553"/>
    </source>
</evidence>
<evidence type="ECO:0000313" key="12">
    <source>
        <dbReference type="EMBL" id="GEL48965.1"/>
    </source>
</evidence>
<dbReference type="InterPro" id="IPR011324">
    <property type="entry name" value="Cytotoxic_necrot_fac-like_cat"/>
</dbReference>
<comment type="catalytic activity">
    <reaction evidence="7">
        <text>adenosine + H2O + H(+) = inosine + NH4(+)</text>
        <dbReference type="Rhea" id="RHEA:24408"/>
        <dbReference type="ChEBI" id="CHEBI:15377"/>
        <dbReference type="ChEBI" id="CHEBI:15378"/>
        <dbReference type="ChEBI" id="CHEBI:16335"/>
        <dbReference type="ChEBI" id="CHEBI:17596"/>
        <dbReference type="ChEBI" id="CHEBI:28938"/>
        <dbReference type="EC" id="3.5.4.4"/>
    </reaction>
    <physiologicalReaction direction="left-to-right" evidence="7">
        <dbReference type="Rhea" id="RHEA:24409"/>
    </physiologicalReaction>
</comment>
<dbReference type="RefSeq" id="WP_045542941.1">
    <property type="nucleotide sequence ID" value="NZ_BJVR01000001.1"/>
</dbReference>
<dbReference type="InterPro" id="IPR003730">
    <property type="entry name" value="Cu_polyphenol_OxRdtase"/>
</dbReference>
<dbReference type="Proteomes" id="UP000029448">
    <property type="component" value="Unassembled WGS sequence"/>
</dbReference>
<evidence type="ECO:0000256" key="2">
    <source>
        <dbReference type="ARBA" id="ARBA00007353"/>
    </source>
</evidence>
<name>A0A094ZT99_9PROT</name>
<dbReference type="InterPro" id="IPR038371">
    <property type="entry name" value="Cu_polyphenol_OxRdtase_sf"/>
</dbReference>
<dbReference type="PANTHER" id="PTHR30616">
    <property type="entry name" value="UNCHARACTERIZED PROTEIN YFIH"/>
    <property type="match status" value="1"/>
</dbReference>
<dbReference type="NCBIfam" id="TIGR00726">
    <property type="entry name" value="peptidoglycan editing factor PgeF"/>
    <property type="match status" value="1"/>
</dbReference>
<comment type="similarity">
    <text evidence="2 10">Belongs to the purine nucleoside phosphorylase YfiH/LACC1 family.</text>
</comment>
<dbReference type="PATRIC" id="fig|104102.11.peg.823"/>
<dbReference type="EMBL" id="JOKM01000018">
    <property type="protein sequence ID" value="KGB25336.1"/>
    <property type="molecule type" value="Genomic_DNA"/>
</dbReference>
<dbReference type="Proteomes" id="UP000321800">
    <property type="component" value="Unassembled WGS sequence"/>
</dbReference>
<evidence type="ECO:0000313" key="13">
    <source>
        <dbReference type="EMBL" id="KGB25336.1"/>
    </source>
</evidence>